<evidence type="ECO:0000256" key="4">
    <source>
        <dbReference type="ARBA" id="ARBA00022833"/>
    </source>
</evidence>
<dbReference type="OMA" id="CTETHTS"/>
<dbReference type="Proteomes" id="UP000008144">
    <property type="component" value="Unassembled WGS sequence"/>
</dbReference>
<dbReference type="SUPFAM" id="SSF57667">
    <property type="entry name" value="beta-beta-alpha zinc fingers"/>
    <property type="match status" value="4"/>
</dbReference>
<reference evidence="7" key="3">
    <citation type="submission" date="2025-09" db="UniProtKB">
        <authorList>
            <consortium name="Ensembl"/>
        </authorList>
    </citation>
    <scope>IDENTIFICATION</scope>
</reference>
<evidence type="ECO:0000256" key="3">
    <source>
        <dbReference type="ARBA" id="ARBA00022771"/>
    </source>
</evidence>
<dbReference type="InterPro" id="IPR013087">
    <property type="entry name" value="Znf_C2H2_type"/>
</dbReference>
<evidence type="ECO:0000256" key="1">
    <source>
        <dbReference type="ARBA" id="ARBA00022723"/>
    </source>
</evidence>
<name>H2XXK3_CIOIN</name>
<dbReference type="FunFam" id="3.30.160.60:FF:000202">
    <property type="entry name" value="Zinc finger protein 574"/>
    <property type="match status" value="1"/>
</dbReference>
<keyword evidence="1" id="KW-0479">Metal-binding</keyword>
<feature type="domain" description="C2H2-type" evidence="6">
    <location>
        <begin position="329"/>
        <end position="347"/>
    </location>
</feature>
<evidence type="ECO:0000256" key="2">
    <source>
        <dbReference type="ARBA" id="ARBA00022737"/>
    </source>
</evidence>
<dbReference type="GO" id="GO:0032502">
    <property type="term" value="P:developmental process"/>
    <property type="evidence" value="ECO:0007669"/>
    <property type="project" value="UniProtKB-ARBA"/>
</dbReference>
<dbReference type="Gene3D" id="3.30.160.60">
    <property type="entry name" value="Classic Zinc Finger"/>
    <property type="match status" value="5"/>
</dbReference>
<keyword evidence="8" id="KW-1185">Reference proteome</keyword>
<evidence type="ECO:0000313" key="7">
    <source>
        <dbReference type="Ensembl" id="ENSCINP00000034387.1"/>
    </source>
</evidence>
<dbReference type="SMART" id="SM00355">
    <property type="entry name" value="ZnF_C2H2"/>
    <property type="match status" value="9"/>
</dbReference>
<dbReference type="GO" id="GO:0005634">
    <property type="term" value="C:nucleus"/>
    <property type="evidence" value="ECO:0000318"/>
    <property type="project" value="GO_Central"/>
</dbReference>
<feature type="domain" description="C2H2-type" evidence="6">
    <location>
        <begin position="188"/>
        <end position="215"/>
    </location>
</feature>
<keyword evidence="4" id="KW-0862">Zinc</keyword>
<reference evidence="7" key="2">
    <citation type="submission" date="2025-08" db="UniProtKB">
        <authorList>
            <consortium name="Ensembl"/>
        </authorList>
    </citation>
    <scope>IDENTIFICATION</scope>
</reference>
<dbReference type="PROSITE" id="PS50157">
    <property type="entry name" value="ZINC_FINGER_C2H2_2"/>
    <property type="match status" value="6"/>
</dbReference>
<dbReference type="Ensembl" id="ENSCINT00000033982.1">
    <property type="protein sequence ID" value="ENSCINP00000034387.1"/>
    <property type="gene ID" value="ENSCING00000020535.1"/>
</dbReference>
<feature type="domain" description="C2H2-type" evidence="6">
    <location>
        <begin position="301"/>
        <end position="328"/>
    </location>
</feature>
<dbReference type="HOGENOM" id="CLU_771494_0_0_1"/>
<dbReference type="PANTHER" id="PTHR24379">
    <property type="entry name" value="KRAB AND ZINC FINGER DOMAIN-CONTAINING"/>
    <property type="match status" value="1"/>
</dbReference>
<dbReference type="GO" id="GO:0008270">
    <property type="term" value="F:zinc ion binding"/>
    <property type="evidence" value="ECO:0007669"/>
    <property type="project" value="UniProtKB-KW"/>
</dbReference>
<reference evidence="8" key="1">
    <citation type="journal article" date="2002" name="Science">
        <title>The draft genome of Ciona intestinalis: insights into chordate and vertebrate origins.</title>
        <authorList>
            <person name="Dehal P."/>
            <person name="Satou Y."/>
            <person name="Campbell R.K."/>
            <person name="Chapman J."/>
            <person name="Degnan B."/>
            <person name="De Tomaso A."/>
            <person name="Davidson B."/>
            <person name="Di Gregorio A."/>
            <person name="Gelpke M."/>
            <person name="Goodstein D.M."/>
            <person name="Harafuji N."/>
            <person name="Hastings K.E."/>
            <person name="Ho I."/>
            <person name="Hotta K."/>
            <person name="Huang W."/>
            <person name="Kawashima T."/>
            <person name="Lemaire P."/>
            <person name="Martinez D."/>
            <person name="Meinertzhagen I.A."/>
            <person name="Necula S."/>
            <person name="Nonaka M."/>
            <person name="Putnam N."/>
            <person name="Rash S."/>
            <person name="Saiga H."/>
            <person name="Satake M."/>
            <person name="Terry A."/>
            <person name="Yamada L."/>
            <person name="Wang H.G."/>
            <person name="Awazu S."/>
            <person name="Azumi K."/>
            <person name="Boore J."/>
            <person name="Branno M."/>
            <person name="Chin-Bow S."/>
            <person name="DeSantis R."/>
            <person name="Doyle S."/>
            <person name="Francino P."/>
            <person name="Keys D.N."/>
            <person name="Haga S."/>
            <person name="Hayashi H."/>
            <person name="Hino K."/>
            <person name="Imai K.S."/>
            <person name="Inaba K."/>
            <person name="Kano S."/>
            <person name="Kobayashi K."/>
            <person name="Kobayashi M."/>
            <person name="Lee B.I."/>
            <person name="Makabe K.W."/>
            <person name="Manohar C."/>
            <person name="Matassi G."/>
            <person name="Medina M."/>
            <person name="Mochizuki Y."/>
            <person name="Mount S."/>
            <person name="Morishita T."/>
            <person name="Miura S."/>
            <person name="Nakayama A."/>
            <person name="Nishizaka S."/>
            <person name="Nomoto H."/>
            <person name="Ohta F."/>
            <person name="Oishi K."/>
            <person name="Rigoutsos I."/>
            <person name="Sano M."/>
            <person name="Sasaki A."/>
            <person name="Sasakura Y."/>
            <person name="Shoguchi E."/>
            <person name="Shin-i T."/>
            <person name="Spagnuolo A."/>
            <person name="Stainier D."/>
            <person name="Suzuki M.M."/>
            <person name="Tassy O."/>
            <person name="Takatori N."/>
            <person name="Tokuoka M."/>
            <person name="Yagi K."/>
            <person name="Yoshizaki F."/>
            <person name="Wada S."/>
            <person name="Zhang C."/>
            <person name="Hyatt P.D."/>
            <person name="Larimer F."/>
            <person name="Detter C."/>
            <person name="Doggett N."/>
            <person name="Glavina T."/>
            <person name="Hawkins T."/>
            <person name="Richardson P."/>
            <person name="Lucas S."/>
            <person name="Kohara Y."/>
            <person name="Levine M."/>
            <person name="Satoh N."/>
            <person name="Rokhsar D.S."/>
        </authorList>
    </citation>
    <scope>NUCLEOTIDE SEQUENCE [LARGE SCALE GENOMIC DNA]</scope>
</reference>
<dbReference type="PANTHER" id="PTHR24379:SF127">
    <property type="entry name" value="BLOODY FINGERS-RELATED"/>
    <property type="match status" value="1"/>
</dbReference>
<dbReference type="InParanoid" id="H2XXK3"/>
<dbReference type="GO" id="GO:0000977">
    <property type="term" value="F:RNA polymerase II transcription regulatory region sequence-specific DNA binding"/>
    <property type="evidence" value="ECO:0000318"/>
    <property type="project" value="GO_Central"/>
</dbReference>
<evidence type="ECO:0000259" key="6">
    <source>
        <dbReference type="PROSITE" id="PS50157"/>
    </source>
</evidence>
<dbReference type="STRING" id="7719.ENSCINP00000034387"/>
<feature type="domain" description="C2H2-type" evidence="6">
    <location>
        <begin position="160"/>
        <end position="188"/>
    </location>
</feature>
<dbReference type="Pfam" id="PF00096">
    <property type="entry name" value="zf-C2H2"/>
    <property type="match status" value="4"/>
</dbReference>
<dbReference type="GeneTree" id="ENSGT00940000164700"/>
<keyword evidence="3 5" id="KW-0863">Zinc-finger</keyword>
<proteinExistence type="predicted"/>
<keyword evidence="2" id="KW-0677">Repeat</keyword>
<dbReference type="GO" id="GO:0000981">
    <property type="term" value="F:DNA-binding transcription factor activity, RNA polymerase II-specific"/>
    <property type="evidence" value="ECO:0000318"/>
    <property type="project" value="GO_Central"/>
</dbReference>
<gene>
    <name evidence="7" type="primary">zf(c2h2)-124</name>
</gene>
<dbReference type="AlphaFoldDB" id="H2XXK3"/>
<organism evidence="7 8">
    <name type="scientific">Ciona intestinalis</name>
    <name type="common">Transparent sea squirt</name>
    <name type="synonym">Ascidia intestinalis</name>
    <dbReference type="NCBI Taxonomy" id="7719"/>
    <lineage>
        <taxon>Eukaryota</taxon>
        <taxon>Metazoa</taxon>
        <taxon>Chordata</taxon>
        <taxon>Tunicata</taxon>
        <taxon>Ascidiacea</taxon>
        <taxon>Phlebobranchia</taxon>
        <taxon>Cionidae</taxon>
        <taxon>Ciona</taxon>
    </lineage>
</organism>
<sequence>MAVASVLDPQYLSDEQLLTIFQTARKTGSTFTMTSSMNDGFDSNTESVSLLNTPSHSIVNIEDSITSNTLDSSQNCIDSKEVEKYVGKKSCRKRKLYSCFVCSEVFHSRCKYGLHYYATHGGVGVKNDPSKFVCNVCNKVTTTATGYLDHILAHAKVMDYTCLVCNQQFTSHRNLYDHNVTKHRSAKFECKVCKKTFKYRSKYSRHLLFHNPIKSHKCNNCQQSFVTAYQLTRHKKTHVSGSIIFSCKVCTETHTSKISLAKHYKSRHPDCFKYVCERCGALYMNRFSLTRHMRSHEHKEYVCIHCNKAFHRKSVLDVHMKTHSGIKMFQCEKCEKFFSQKCSLLRHLAKQKDCRYIPL</sequence>
<dbReference type="InterPro" id="IPR036236">
    <property type="entry name" value="Znf_C2H2_sf"/>
</dbReference>
<evidence type="ECO:0000256" key="5">
    <source>
        <dbReference type="PROSITE-ProRule" id="PRU00042"/>
    </source>
</evidence>
<dbReference type="GO" id="GO:0006357">
    <property type="term" value="P:regulation of transcription by RNA polymerase II"/>
    <property type="evidence" value="ECO:0000318"/>
    <property type="project" value="GO_Central"/>
</dbReference>
<protein>
    <submittedName>
        <fullName evidence="7">Zinc finger protein ZF(C2H2)-124</fullName>
    </submittedName>
</protein>
<accession>H2XXK3</accession>
<feature type="domain" description="C2H2-type" evidence="6">
    <location>
        <begin position="274"/>
        <end position="301"/>
    </location>
</feature>
<evidence type="ECO:0000313" key="8">
    <source>
        <dbReference type="Proteomes" id="UP000008144"/>
    </source>
</evidence>
<feature type="domain" description="C2H2-type" evidence="6">
    <location>
        <begin position="216"/>
        <end position="243"/>
    </location>
</feature>
<dbReference type="PROSITE" id="PS00028">
    <property type="entry name" value="ZINC_FINGER_C2H2_1"/>
    <property type="match status" value="5"/>
</dbReference>